<dbReference type="AlphaFoldDB" id="A0A2N1M1Y6"/>
<reference evidence="1 2" key="1">
    <citation type="submission" date="2016-04" db="EMBL/GenBank/DDBJ databases">
        <title>Genome analyses suggest a sexual origin of heterokaryosis in a supposedly ancient asexual fungus.</title>
        <authorList>
            <person name="Ropars J."/>
            <person name="Sedzielewska K."/>
            <person name="Noel J."/>
            <person name="Charron P."/>
            <person name="Farinelli L."/>
            <person name="Marton T."/>
            <person name="Kruger M."/>
            <person name="Pelin A."/>
            <person name="Brachmann A."/>
            <person name="Corradi N."/>
        </authorList>
    </citation>
    <scope>NUCLEOTIDE SEQUENCE [LARGE SCALE GENOMIC DNA]</scope>
    <source>
        <strain evidence="1 2">C2</strain>
    </source>
</reference>
<proteinExistence type="predicted"/>
<organism evidence="1 2">
    <name type="scientific">Rhizophagus irregularis</name>
    <dbReference type="NCBI Taxonomy" id="588596"/>
    <lineage>
        <taxon>Eukaryota</taxon>
        <taxon>Fungi</taxon>
        <taxon>Fungi incertae sedis</taxon>
        <taxon>Mucoromycota</taxon>
        <taxon>Glomeromycotina</taxon>
        <taxon>Glomeromycetes</taxon>
        <taxon>Glomerales</taxon>
        <taxon>Glomeraceae</taxon>
        <taxon>Rhizophagus</taxon>
    </lineage>
</organism>
<dbReference type="EMBL" id="LLXL01007115">
    <property type="protein sequence ID" value="PKK55657.1"/>
    <property type="molecule type" value="Genomic_DNA"/>
</dbReference>
<name>A0A2N1M1Y6_9GLOM</name>
<reference evidence="1 2" key="2">
    <citation type="submission" date="2017-10" db="EMBL/GenBank/DDBJ databases">
        <title>Extensive intraspecific genome diversity in a model arbuscular mycorrhizal fungus.</title>
        <authorList>
            <person name="Chen E.C.H."/>
            <person name="Morin E."/>
            <person name="Baudet D."/>
            <person name="Noel J."/>
            <person name="Ndikumana S."/>
            <person name="Charron P."/>
            <person name="St-Onge C."/>
            <person name="Giorgi J."/>
            <person name="Grigoriev I.V."/>
            <person name="Roux C."/>
            <person name="Martin F.M."/>
            <person name="Corradi N."/>
        </authorList>
    </citation>
    <scope>NUCLEOTIDE SEQUENCE [LARGE SCALE GENOMIC DNA]</scope>
    <source>
        <strain evidence="1 2">C2</strain>
    </source>
</reference>
<accession>A0A2N1M1Y6</accession>
<dbReference type="InterPro" id="IPR044925">
    <property type="entry name" value="His-Me_finger_sf"/>
</dbReference>
<dbReference type="Proteomes" id="UP000233469">
    <property type="component" value="Unassembled WGS sequence"/>
</dbReference>
<sequence length="106" mass="12063">MDLLLESIGKFIAFITGSSLDQANKALENATEEFVWQIDEKLKRINSVLKVKVDYIITEKAKKEFTEAVSCWICNGNFNQDKKVWDHCHITGKFCVAAYSACNLKL</sequence>
<dbReference type="InterPro" id="IPR004211">
    <property type="entry name" value="Endonuclease_7"/>
</dbReference>
<dbReference type="SUPFAM" id="SSF54060">
    <property type="entry name" value="His-Me finger endonucleases"/>
    <property type="match status" value="1"/>
</dbReference>
<dbReference type="Pfam" id="PF02945">
    <property type="entry name" value="Endonuclease_7"/>
    <property type="match status" value="1"/>
</dbReference>
<evidence type="ECO:0000313" key="1">
    <source>
        <dbReference type="EMBL" id="PKK55657.1"/>
    </source>
</evidence>
<protein>
    <submittedName>
        <fullName evidence="1">Uncharacterized protein</fullName>
    </submittedName>
</protein>
<comment type="caution">
    <text evidence="1">The sequence shown here is derived from an EMBL/GenBank/DDBJ whole genome shotgun (WGS) entry which is preliminary data.</text>
</comment>
<gene>
    <name evidence="1" type="ORF">RhiirC2_801830</name>
</gene>
<evidence type="ECO:0000313" key="2">
    <source>
        <dbReference type="Proteomes" id="UP000233469"/>
    </source>
</evidence>